<evidence type="ECO:0000313" key="2">
    <source>
        <dbReference type="EMBL" id="SZX63780.1"/>
    </source>
</evidence>
<organism evidence="2 3">
    <name type="scientific">Tetradesmus obliquus</name>
    <name type="common">Green alga</name>
    <name type="synonym">Acutodesmus obliquus</name>
    <dbReference type="NCBI Taxonomy" id="3088"/>
    <lineage>
        <taxon>Eukaryota</taxon>
        <taxon>Viridiplantae</taxon>
        <taxon>Chlorophyta</taxon>
        <taxon>core chlorophytes</taxon>
        <taxon>Chlorophyceae</taxon>
        <taxon>CS clade</taxon>
        <taxon>Sphaeropleales</taxon>
        <taxon>Scenedesmaceae</taxon>
        <taxon>Tetradesmus</taxon>
    </lineage>
</organism>
<gene>
    <name evidence="2" type="ORF">BQ4739_LOCUS4326</name>
</gene>
<dbReference type="AlphaFoldDB" id="A0A383VFT0"/>
<feature type="compositionally biased region" description="Low complexity" evidence="1">
    <location>
        <begin position="12"/>
        <end position="25"/>
    </location>
</feature>
<accession>A0A383VFT0</accession>
<feature type="region of interest" description="Disordered" evidence="1">
    <location>
        <begin position="1"/>
        <end position="26"/>
    </location>
</feature>
<protein>
    <submittedName>
        <fullName evidence="2">Uncharacterized protein</fullName>
    </submittedName>
</protein>
<keyword evidence="3" id="KW-1185">Reference proteome</keyword>
<feature type="compositionally biased region" description="Polar residues" evidence="1">
    <location>
        <begin position="1"/>
        <end position="11"/>
    </location>
</feature>
<evidence type="ECO:0000256" key="1">
    <source>
        <dbReference type="SAM" id="MobiDB-lite"/>
    </source>
</evidence>
<name>A0A383VFT0_TETOB</name>
<dbReference type="Proteomes" id="UP000256970">
    <property type="component" value="Unassembled WGS sequence"/>
</dbReference>
<proteinExistence type="predicted"/>
<dbReference type="EMBL" id="FNXT01000342">
    <property type="protein sequence ID" value="SZX63780.1"/>
    <property type="molecule type" value="Genomic_DNA"/>
</dbReference>
<reference evidence="2 3" key="1">
    <citation type="submission" date="2016-10" db="EMBL/GenBank/DDBJ databases">
        <authorList>
            <person name="Cai Z."/>
        </authorList>
    </citation>
    <scope>NUCLEOTIDE SEQUENCE [LARGE SCALE GENOMIC DNA]</scope>
</reference>
<sequence length="91" mass="9985">MRSTGTTGETDSSNCRSRGSGSSSNTQRLWQQHCEWQCSSCLDYELPDVTGQAGEAGAAGAFMERIGKFAHEHGIIKPAEFYANDRDHWGD</sequence>
<evidence type="ECO:0000313" key="3">
    <source>
        <dbReference type="Proteomes" id="UP000256970"/>
    </source>
</evidence>